<name>A0A7R8VKF0_TIMDO</name>
<sequence>MGDGERQPLLQNDTGVNYANDTGGYVPAVEFNTTSALANYATYVGDTPDRDSNPDLPVIGSLVYREWDALELAIREAGYIETEQEE</sequence>
<gene>
    <name evidence="1" type="ORF">TDIB3V08_LOCUS6421</name>
</gene>
<protein>
    <submittedName>
        <fullName evidence="1">Uncharacterized protein</fullName>
    </submittedName>
</protein>
<organism evidence="1">
    <name type="scientific">Timema douglasi</name>
    <name type="common">Walking stick</name>
    <dbReference type="NCBI Taxonomy" id="61478"/>
    <lineage>
        <taxon>Eukaryota</taxon>
        <taxon>Metazoa</taxon>
        <taxon>Ecdysozoa</taxon>
        <taxon>Arthropoda</taxon>
        <taxon>Hexapoda</taxon>
        <taxon>Insecta</taxon>
        <taxon>Pterygota</taxon>
        <taxon>Neoptera</taxon>
        <taxon>Polyneoptera</taxon>
        <taxon>Phasmatodea</taxon>
        <taxon>Timematodea</taxon>
        <taxon>Timematoidea</taxon>
        <taxon>Timematidae</taxon>
        <taxon>Timema</taxon>
    </lineage>
</organism>
<evidence type="ECO:0000313" key="1">
    <source>
        <dbReference type="EMBL" id="CAD7200194.1"/>
    </source>
</evidence>
<dbReference type="EMBL" id="OA567327">
    <property type="protein sequence ID" value="CAD7200194.1"/>
    <property type="molecule type" value="Genomic_DNA"/>
</dbReference>
<accession>A0A7R8VKF0</accession>
<proteinExistence type="predicted"/>
<dbReference type="AlphaFoldDB" id="A0A7R8VKF0"/>
<reference evidence="1" key="1">
    <citation type="submission" date="2020-11" db="EMBL/GenBank/DDBJ databases">
        <authorList>
            <person name="Tran Van P."/>
        </authorList>
    </citation>
    <scope>NUCLEOTIDE SEQUENCE</scope>
</reference>